<keyword evidence="1" id="KW-0238">DNA-binding</keyword>
<keyword evidence="2" id="KW-1185">Reference proteome</keyword>
<dbReference type="EMBL" id="JWIN03000028">
    <property type="protein sequence ID" value="KAB1256841.1"/>
    <property type="molecule type" value="Genomic_DNA"/>
</dbReference>
<comment type="caution">
    <text evidence="1">The sequence shown here is derived from an EMBL/GenBank/DDBJ whole genome shotgun (WGS) entry which is preliminary data.</text>
</comment>
<accession>A0A5N4CD60</accession>
<name>A0A5N4CD60_CAMDR</name>
<protein>
    <submittedName>
        <fullName evidence="1">GC-rich sequence DNA-binding factor 2</fullName>
    </submittedName>
</protein>
<dbReference type="Proteomes" id="UP000299084">
    <property type="component" value="Unassembled WGS sequence"/>
</dbReference>
<reference evidence="1" key="1">
    <citation type="submission" date="2014-12" db="EMBL/GenBank/DDBJ databases">
        <authorList>
            <person name="Fitak R."/>
            <person name="Mohandesan E."/>
            <person name="Burger P.A."/>
            <person name="Jukka C."/>
        </authorList>
    </citation>
    <scope>NUCLEOTIDE SEQUENCE</scope>
    <source>
        <strain evidence="1">Drom800</strain>
        <tissue evidence="1">Blood</tissue>
    </source>
</reference>
<dbReference type="EMBL" id="JWIN03000028">
    <property type="protein sequence ID" value="KAB1256840.1"/>
    <property type="molecule type" value="Genomic_DNA"/>
</dbReference>
<sequence>MAEETREGQIKIITVKSYKFCDNCVQYPEMAQWSELELGGSFYHRKQGRDIDLSHSSDSQTVKKFDASISFPPVNLEIIKKQLNTR</sequence>
<organism evidence="1 2">
    <name type="scientific">Camelus dromedarius</name>
    <name type="common">Dromedary</name>
    <name type="synonym">Arabian camel</name>
    <dbReference type="NCBI Taxonomy" id="9838"/>
    <lineage>
        <taxon>Eukaryota</taxon>
        <taxon>Metazoa</taxon>
        <taxon>Chordata</taxon>
        <taxon>Craniata</taxon>
        <taxon>Vertebrata</taxon>
        <taxon>Euteleostomi</taxon>
        <taxon>Mammalia</taxon>
        <taxon>Eutheria</taxon>
        <taxon>Laurasiatheria</taxon>
        <taxon>Artiodactyla</taxon>
        <taxon>Tylopoda</taxon>
        <taxon>Camelidae</taxon>
        <taxon>Camelus</taxon>
    </lineage>
</organism>
<evidence type="ECO:0000313" key="2">
    <source>
        <dbReference type="Proteomes" id="UP000299084"/>
    </source>
</evidence>
<dbReference type="AlphaFoldDB" id="A0A5N4CD60"/>
<reference evidence="1 2" key="2">
    <citation type="journal article" date="2019" name="Mol. Ecol. Resour.">
        <title>Improving Illumina assemblies with Hi-C and long reads: an example with the North African dromedary.</title>
        <authorList>
            <person name="Elbers J.P."/>
            <person name="Rogers M.F."/>
            <person name="Perelman P.L."/>
            <person name="Proskuryakova A.A."/>
            <person name="Serdyukova N.A."/>
            <person name="Johnson W.E."/>
            <person name="Horin P."/>
            <person name="Corander J."/>
            <person name="Murphy D."/>
            <person name="Burger P.A."/>
        </authorList>
    </citation>
    <scope>NUCLEOTIDE SEQUENCE [LARGE SCALE GENOMIC DNA]</scope>
    <source>
        <strain evidence="1">Drom800</strain>
        <tissue evidence="1">Blood</tissue>
    </source>
</reference>
<dbReference type="GO" id="GO:0003677">
    <property type="term" value="F:DNA binding"/>
    <property type="evidence" value="ECO:0007669"/>
    <property type="project" value="UniProtKB-KW"/>
</dbReference>
<proteinExistence type="predicted"/>
<gene>
    <name evidence="1" type="ORF">Cadr_000030046</name>
</gene>
<evidence type="ECO:0000313" key="1">
    <source>
        <dbReference type="EMBL" id="KAB1256841.1"/>
    </source>
</evidence>